<dbReference type="Proteomes" id="UP000034805">
    <property type="component" value="Unassembled WGS sequence"/>
</dbReference>
<dbReference type="EMBL" id="JARO02000147">
    <property type="protein sequence ID" value="KPP79694.1"/>
    <property type="molecule type" value="Genomic_DNA"/>
</dbReference>
<gene>
    <name evidence="2" type="ORF">Z043_100705</name>
</gene>
<organism evidence="2 3">
    <name type="scientific">Scleropages formosus</name>
    <name type="common">Asian bonytongue</name>
    <name type="synonym">Osteoglossum formosum</name>
    <dbReference type="NCBI Taxonomy" id="113540"/>
    <lineage>
        <taxon>Eukaryota</taxon>
        <taxon>Metazoa</taxon>
        <taxon>Chordata</taxon>
        <taxon>Craniata</taxon>
        <taxon>Vertebrata</taxon>
        <taxon>Euteleostomi</taxon>
        <taxon>Actinopterygii</taxon>
        <taxon>Neopterygii</taxon>
        <taxon>Teleostei</taxon>
        <taxon>Osteoglossocephala</taxon>
        <taxon>Osteoglossomorpha</taxon>
        <taxon>Osteoglossiformes</taxon>
        <taxon>Osteoglossidae</taxon>
        <taxon>Scleropages</taxon>
    </lineage>
</organism>
<dbReference type="AlphaFoldDB" id="A0A0P7VT43"/>
<accession>A0A0P7VT43</accession>
<evidence type="ECO:0000256" key="1">
    <source>
        <dbReference type="SAM" id="MobiDB-lite"/>
    </source>
</evidence>
<proteinExistence type="predicted"/>
<evidence type="ECO:0000313" key="3">
    <source>
        <dbReference type="Proteomes" id="UP000034805"/>
    </source>
</evidence>
<comment type="caution">
    <text evidence="2">The sequence shown here is derived from an EMBL/GenBank/DDBJ whole genome shotgun (WGS) entry which is preliminary data.</text>
</comment>
<evidence type="ECO:0008006" key="4">
    <source>
        <dbReference type="Google" id="ProtNLM"/>
    </source>
</evidence>
<sequence>MCSAVLRRSETFRLITLSFPLLASLRYAFLFQLHSSHFSCQPPAVRMADPCYLTACTAAHPHQVRQPSVLGVQSSPLPTPERTQLILDAFYSAPSVTTTGVELPFAAFVSKTLDLEENDPMVRPPESPSTASPSPGSLHSVSSSQSGGPTQDDYILVDFKPAFSKDGLLPMDLGTFYREFQNPPQLSVVSADDSAQSMAEDLDSLPEKLASYEKNMEEFDAFVETLQ</sequence>
<reference evidence="2 3" key="1">
    <citation type="submission" date="2015-08" db="EMBL/GenBank/DDBJ databases">
        <title>The genome of the Asian arowana (Scleropages formosus).</title>
        <authorList>
            <person name="Tan M.H."/>
            <person name="Gan H.M."/>
            <person name="Croft L.J."/>
            <person name="Austin C.M."/>
        </authorList>
    </citation>
    <scope>NUCLEOTIDE SEQUENCE [LARGE SCALE GENOMIC DNA]</scope>
    <source>
        <strain evidence="2">Aro1</strain>
    </source>
</reference>
<protein>
    <recommendedName>
        <fullName evidence="4">Autophagy-related protein 13-like</fullName>
    </recommendedName>
</protein>
<feature type="region of interest" description="Disordered" evidence="1">
    <location>
        <begin position="118"/>
        <end position="149"/>
    </location>
</feature>
<evidence type="ECO:0000313" key="2">
    <source>
        <dbReference type="EMBL" id="KPP79694.1"/>
    </source>
</evidence>
<feature type="compositionally biased region" description="Low complexity" evidence="1">
    <location>
        <begin position="128"/>
        <end position="149"/>
    </location>
</feature>
<name>A0A0P7VT43_SCLFO</name>